<gene>
    <name evidence="1" type="ORF">DI53_2795</name>
</gene>
<dbReference type="PATRIC" id="fig|1229276.3.peg.2888"/>
<reference evidence="1 2" key="2">
    <citation type="journal article" date="2015" name="PLoS ONE">
        <title>Whole-Genome Optical Mapping and Finished Genome Sequence of Sphingobacterium deserti sp. nov., a New Species Isolated from the Western Desert of China.</title>
        <authorList>
            <person name="Teng C."/>
            <person name="Zhou Z."/>
            <person name="Molnar I."/>
            <person name="Li X."/>
            <person name="Tang R."/>
            <person name="Chen M."/>
            <person name="Wang L."/>
            <person name="Su S."/>
            <person name="Zhang W."/>
            <person name="Lin M."/>
        </authorList>
    </citation>
    <scope>NUCLEOTIDE SEQUENCE [LARGE SCALE GENOMIC DNA]</scope>
    <source>
        <strain evidence="2">ACCC05744</strain>
    </source>
</reference>
<dbReference type="STRING" id="1229276.DI53_2795"/>
<dbReference type="RefSeq" id="WP_037500675.1">
    <property type="nucleotide sequence ID" value="NZ_JJMU01000053.1"/>
</dbReference>
<dbReference type="AlphaFoldDB" id="A0A0B8T621"/>
<dbReference type="Pfam" id="PF11013">
    <property type="entry name" value="DUF2851"/>
    <property type="match status" value="1"/>
</dbReference>
<evidence type="ECO:0008006" key="3">
    <source>
        <dbReference type="Google" id="ProtNLM"/>
    </source>
</evidence>
<dbReference type="InterPro" id="IPR021272">
    <property type="entry name" value="DUF2851"/>
</dbReference>
<evidence type="ECO:0000313" key="2">
    <source>
        <dbReference type="Proteomes" id="UP000031802"/>
    </source>
</evidence>
<dbReference type="Proteomes" id="UP000031802">
    <property type="component" value="Unassembled WGS sequence"/>
</dbReference>
<comment type="caution">
    <text evidence="1">The sequence shown here is derived from an EMBL/GenBank/DDBJ whole genome shotgun (WGS) entry which is preliminary data.</text>
</comment>
<accession>A0A0B8T621</accession>
<sequence>MVAEELLHFIWQFRLFNQLELYSTDDEEIKIYAVGEFNRNAGPDFLYAQLSIGGQTWFGHVELHVDGGDWFKHRHDTDEAYNNVILHVVYTNAVATYRKDGTPIPCLSIGKFLKNSMLVNYQDIMSNMSWIPCEKHLGEIPSIIKRNMLERLTIERMEEKFTHIRQVLEETNDDWEHVLFIQLARSFGMKVNADVFARFARSIDLNVIRRYKNDPFKIEAIFFGQAGFLNDGENDDYKSRLREEYRYLKRLHSLAELRGFEWKFLRMRPANFPTFRLAQLAAVYSAKPYLFDDILDCGSIHKLFQTLQPCEVGAYWRTHYRFTKSTAAHAVELSAQFKSHLIINAFVPVVFAFAKSRGMHDLQNLSLSWLEGLAAEENAITRLYRDRGYRAETAADTQGLLLLKKQYCDKKKCLSCMLGLSVLKAK</sequence>
<reference evidence="2" key="1">
    <citation type="submission" date="2014-04" db="EMBL/GenBank/DDBJ databases">
        <title>Whole-Genome optical mapping and complete genome sequence of Sphingobacterium deserti sp. nov., a new spaces isolated from desert in the west of China.</title>
        <authorList>
            <person name="Teng C."/>
            <person name="Zhou Z."/>
            <person name="Li X."/>
            <person name="Chen M."/>
            <person name="Lin M."/>
            <person name="Wang L."/>
            <person name="Su S."/>
            <person name="Zhang C."/>
            <person name="Zhang W."/>
        </authorList>
    </citation>
    <scope>NUCLEOTIDE SEQUENCE [LARGE SCALE GENOMIC DNA]</scope>
    <source>
        <strain evidence="2">ACCC05744</strain>
    </source>
</reference>
<keyword evidence="2" id="KW-1185">Reference proteome</keyword>
<dbReference type="eggNOG" id="ENOG502Z7XW">
    <property type="taxonomic scope" value="Bacteria"/>
</dbReference>
<name>A0A0B8T621_9SPHI</name>
<dbReference type="EMBL" id="JJMU01000053">
    <property type="protein sequence ID" value="KGE13264.1"/>
    <property type="molecule type" value="Genomic_DNA"/>
</dbReference>
<protein>
    <recommendedName>
        <fullName evidence="3">DUF2851 domain-containing protein</fullName>
    </recommendedName>
</protein>
<organism evidence="1 2">
    <name type="scientific">Sphingobacterium deserti</name>
    <dbReference type="NCBI Taxonomy" id="1229276"/>
    <lineage>
        <taxon>Bacteria</taxon>
        <taxon>Pseudomonadati</taxon>
        <taxon>Bacteroidota</taxon>
        <taxon>Sphingobacteriia</taxon>
        <taxon>Sphingobacteriales</taxon>
        <taxon>Sphingobacteriaceae</taxon>
        <taxon>Sphingobacterium</taxon>
    </lineage>
</organism>
<dbReference type="OrthoDB" id="1005072at2"/>
<proteinExistence type="predicted"/>
<evidence type="ECO:0000313" key="1">
    <source>
        <dbReference type="EMBL" id="KGE13264.1"/>
    </source>
</evidence>